<dbReference type="EMBL" id="CP029684">
    <property type="protein sequence ID" value="QAS69791.1"/>
    <property type="molecule type" value="Genomic_DNA"/>
</dbReference>
<dbReference type="Gene3D" id="3.10.200.10">
    <property type="entry name" value="Alpha carbonic anhydrase"/>
    <property type="match status" value="1"/>
</dbReference>
<dbReference type="PANTHER" id="PTHR18952">
    <property type="entry name" value="CARBONIC ANHYDRASE"/>
    <property type="match status" value="1"/>
</dbReference>
<dbReference type="InterPro" id="IPR023561">
    <property type="entry name" value="Carbonic_anhydrase_a-class"/>
</dbReference>
<evidence type="ECO:0000256" key="9">
    <source>
        <dbReference type="ARBA" id="ARBA00048348"/>
    </source>
</evidence>
<dbReference type="Proteomes" id="UP001167919">
    <property type="component" value="Unassembled WGS sequence"/>
</dbReference>
<dbReference type="EMBL" id="SDWY01000002">
    <property type="protein sequence ID" value="MDN6900209.1"/>
    <property type="molecule type" value="Genomic_DNA"/>
</dbReference>
<dbReference type="RefSeq" id="WP_128686224.1">
    <property type="nucleotide sequence ID" value="NZ_CP029684.2"/>
</dbReference>
<evidence type="ECO:0000313" key="12">
    <source>
        <dbReference type="EMBL" id="MDN6900209.1"/>
    </source>
</evidence>
<dbReference type="GO" id="GO:0008270">
    <property type="term" value="F:zinc ion binding"/>
    <property type="evidence" value="ECO:0007669"/>
    <property type="project" value="UniProtKB-UniRule"/>
</dbReference>
<comment type="catalytic activity">
    <reaction evidence="9 10">
        <text>hydrogencarbonate + H(+) = CO2 + H2O</text>
        <dbReference type="Rhea" id="RHEA:10748"/>
        <dbReference type="ChEBI" id="CHEBI:15377"/>
        <dbReference type="ChEBI" id="CHEBI:15378"/>
        <dbReference type="ChEBI" id="CHEBI:16526"/>
        <dbReference type="ChEBI" id="CHEBI:17544"/>
        <dbReference type="EC" id="4.2.1.1"/>
    </reaction>
</comment>
<gene>
    <name evidence="13" type="ORF">DLJ48_04275</name>
    <name evidence="12" type="ORF">EVC35_04210</name>
</gene>
<evidence type="ECO:0000256" key="4">
    <source>
        <dbReference type="ARBA" id="ARBA00012925"/>
    </source>
</evidence>
<evidence type="ECO:0000313" key="15">
    <source>
        <dbReference type="Proteomes" id="UP001167919"/>
    </source>
</evidence>
<evidence type="ECO:0000256" key="2">
    <source>
        <dbReference type="ARBA" id="ARBA00002904"/>
    </source>
</evidence>
<dbReference type="EC" id="4.2.1.1" evidence="4 10"/>
<keyword evidence="8 10" id="KW-0456">Lyase</keyword>
<name>A0AAJ1R8P4_9LACO</name>
<dbReference type="InterPro" id="IPR001148">
    <property type="entry name" value="CA_dom"/>
</dbReference>
<feature type="domain" description="Alpha-carbonic anhydrase" evidence="11">
    <location>
        <begin position="2"/>
        <end position="208"/>
    </location>
</feature>
<accession>A0AAJ1R8P4</accession>
<reference evidence="12" key="2">
    <citation type="submission" date="2019-01" db="EMBL/GenBank/DDBJ databases">
        <title>Oenococcus sicerae UCMA17102.</title>
        <authorList>
            <person name="Cousin F.J."/>
            <person name="Le Guellec R."/>
            <person name="Cretenet M."/>
        </authorList>
    </citation>
    <scope>NUCLEOTIDE SEQUENCE</scope>
    <source>
        <strain evidence="12">UCMA17102</strain>
    </source>
</reference>
<evidence type="ECO:0000256" key="3">
    <source>
        <dbReference type="ARBA" id="ARBA00010718"/>
    </source>
</evidence>
<keyword evidence="6 10" id="KW-0479">Metal-binding</keyword>
<dbReference type="AlphaFoldDB" id="A0AAJ1R8P4"/>
<comment type="function">
    <text evidence="2 10">Reversible hydration of carbon dioxide.</text>
</comment>
<evidence type="ECO:0000259" key="11">
    <source>
        <dbReference type="PROSITE" id="PS51144"/>
    </source>
</evidence>
<dbReference type="SUPFAM" id="SSF51069">
    <property type="entry name" value="Carbonic anhydrase"/>
    <property type="match status" value="1"/>
</dbReference>
<dbReference type="PROSITE" id="PS00162">
    <property type="entry name" value="ALPHA_CA_1"/>
    <property type="match status" value="1"/>
</dbReference>
<dbReference type="InterPro" id="IPR036398">
    <property type="entry name" value="CA_dom_sf"/>
</dbReference>
<dbReference type="CDD" id="cd03124">
    <property type="entry name" value="alpha_CA_prokaryotic_like"/>
    <property type="match status" value="1"/>
</dbReference>
<dbReference type="Pfam" id="PF00194">
    <property type="entry name" value="Carb_anhydrase"/>
    <property type="match status" value="1"/>
</dbReference>
<evidence type="ECO:0000313" key="13">
    <source>
        <dbReference type="EMBL" id="QAS69791.1"/>
    </source>
</evidence>
<dbReference type="Proteomes" id="UP000286907">
    <property type="component" value="Chromosome"/>
</dbReference>
<keyword evidence="14" id="KW-1185">Reference proteome</keyword>
<dbReference type="PANTHER" id="PTHR18952:SF265">
    <property type="entry name" value="CARBONIC ANHYDRASE"/>
    <property type="match status" value="1"/>
</dbReference>
<comment type="cofactor">
    <cofactor evidence="1 10">
        <name>Zn(2+)</name>
        <dbReference type="ChEBI" id="CHEBI:29105"/>
    </cofactor>
</comment>
<dbReference type="InterPro" id="IPR041891">
    <property type="entry name" value="Alpha_CA_prokaryot-like"/>
</dbReference>
<keyword evidence="7 10" id="KW-0862">Zinc</keyword>
<reference evidence="13 14" key="1">
    <citation type="journal article" date="2019" name="Syst. Appl. Microbiol.">
        <title>Oenococcus sicerae sp. nov., isolated from French cider.</title>
        <authorList>
            <person name="Cousin F.J."/>
            <person name="Le Guellec R."/>
            <person name="Chagnot C."/>
            <person name="Goux D."/>
            <person name="Dalmasso M."/>
            <person name="Laplace J.M."/>
            <person name="Cretenet M."/>
        </authorList>
    </citation>
    <scope>NUCLEOTIDE SEQUENCE [LARGE SCALE GENOMIC DNA]</scope>
    <source>
        <strain evidence="13 14">UCMA 15228</strain>
    </source>
</reference>
<evidence type="ECO:0000256" key="10">
    <source>
        <dbReference type="RuleBase" id="RU367011"/>
    </source>
</evidence>
<proteinExistence type="inferred from homology"/>
<sequence length="210" mass="23916">MKKLDYDQQDLWPFISGSMQSPVALNSQTAKRARYQAPLKFDYGTVAMYVHDTGRGLEVGHRGHAILNNRHFELQQFHIHTPSEHTLDDRTFAAEIHFVNQAADGQLAVVAVFAKLGRTSTVLGRVFSQIGQETLFSCDTSDLMPTNKSYFHYLGSLTTPPLSENVEWYVFQNPIEISTQQLAFLQDLYARNNRDLQPLKGRSLLYYEAD</sequence>
<dbReference type="PROSITE" id="PS51144">
    <property type="entry name" value="ALPHA_CA_2"/>
    <property type="match status" value="1"/>
</dbReference>
<comment type="similarity">
    <text evidence="3 10">Belongs to the alpha-carbonic anhydrase family.</text>
</comment>
<evidence type="ECO:0000256" key="1">
    <source>
        <dbReference type="ARBA" id="ARBA00001947"/>
    </source>
</evidence>
<dbReference type="GO" id="GO:0004089">
    <property type="term" value="F:carbonate dehydratase activity"/>
    <property type="evidence" value="ECO:0007669"/>
    <property type="project" value="UniProtKB-UniRule"/>
</dbReference>
<evidence type="ECO:0000256" key="8">
    <source>
        <dbReference type="ARBA" id="ARBA00023239"/>
    </source>
</evidence>
<evidence type="ECO:0000313" key="14">
    <source>
        <dbReference type="Proteomes" id="UP000286907"/>
    </source>
</evidence>
<evidence type="ECO:0000256" key="6">
    <source>
        <dbReference type="ARBA" id="ARBA00022723"/>
    </source>
</evidence>
<evidence type="ECO:0000256" key="5">
    <source>
        <dbReference type="ARBA" id="ARBA00014628"/>
    </source>
</evidence>
<dbReference type="InterPro" id="IPR018338">
    <property type="entry name" value="Carbonic_anhydrase_a-class_CS"/>
</dbReference>
<reference evidence="13" key="3">
    <citation type="submission" date="2020-01" db="EMBL/GenBank/DDBJ databases">
        <authorList>
            <person name="Cousin F.J."/>
            <person name="Le Guellec R."/>
            <person name="Cretenet M."/>
        </authorList>
    </citation>
    <scope>NUCLEOTIDE SEQUENCE</scope>
    <source>
        <strain evidence="13">UCMA 15228</strain>
    </source>
</reference>
<organism evidence="12 15">
    <name type="scientific">Oenococcus sicerae</name>
    <dbReference type="NCBI Taxonomy" id="2203724"/>
    <lineage>
        <taxon>Bacteria</taxon>
        <taxon>Bacillati</taxon>
        <taxon>Bacillota</taxon>
        <taxon>Bacilli</taxon>
        <taxon>Lactobacillales</taxon>
        <taxon>Lactobacillaceae</taxon>
        <taxon>Oenococcus</taxon>
    </lineage>
</organism>
<dbReference type="SMART" id="SM01057">
    <property type="entry name" value="Carb_anhydrase"/>
    <property type="match status" value="1"/>
</dbReference>
<evidence type="ECO:0000256" key="7">
    <source>
        <dbReference type="ARBA" id="ARBA00022833"/>
    </source>
</evidence>
<protein>
    <recommendedName>
        <fullName evidence="5 10">Carbonic anhydrase</fullName>
        <ecNumber evidence="4 10">4.2.1.1</ecNumber>
    </recommendedName>
</protein>